<sequence length="158" mass="17687">MCARARAEVTRDRLRSGARPVPDAPRHSCTEPLCCRLARAMASAATVATLGRRRATADGNTLDRSLRCVACLGTRRLSTSPRAQRQVRPPVGRHCHRTPFPDPHCHRRPPQWSHRPPSRRSGRCRRRLGPPRTPRCPFSLIHSHRGAPAITRHGTLTI</sequence>
<dbReference type="Proteomes" id="UP000248852">
    <property type="component" value="Segment"/>
</dbReference>
<reference evidence="2" key="1">
    <citation type="journal article" date="2018" name="Nat. Commun.">
        <title>Diversity and evolution of the emerging Pandoraviridae family.</title>
        <authorList>
            <person name="Legendre M."/>
            <person name="Fabre E."/>
            <person name="Poirot O."/>
            <person name="Jeudy S."/>
            <person name="Lartigue A."/>
            <person name="Alempic J.M."/>
            <person name="Beucher L."/>
            <person name="Philippe N."/>
            <person name="Bertaux L."/>
            <person name="Christo-Foroux E."/>
            <person name="Labadie K."/>
            <person name="Coute Y."/>
            <person name="Abergel C."/>
            <person name="Claverie J.M."/>
        </authorList>
    </citation>
    <scope>NUCLEOTIDE SEQUENCE [LARGE SCALE GENOMIC DNA]</scope>
    <source>
        <strain evidence="2">Quercus</strain>
    </source>
</reference>
<protein>
    <submittedName>
        <fullName evidence="2">Uncharacterized protein</fullName>
    </submittedName>
</protein>
<dbReference type="EMBL" id="MG011689">
    <property type="protein sequence ID" value="AVK75605.1"/>
    <property type="molecule type" value="Genomic_DNA"/>
</dbReference>
<feature type="region of interest" description="Disordered" evidence="1">
    <location>
        <begin position="1"/>
        <end position="25"/>
    </location>
</feature>
<evidence type="ECO:0000313" key="2">
    <source>
        <dbReference type="EMBL" id="AVK75605.1"/>
    </source>
</evidence>
<dbReference type="RefSeq" id="YP_009483874.1">
    <property type="nucleotide sequence ID" value="NC_037667.1"/>
</dbReference>
<dbReference type="GeneID" id="36844746"/>
<dbReference type="KEGG" id="vg:36844746"/>
<name>A0A2U7UB52_9VIRU</name>
<accession>A0A2U7UB52</accession>
<organism evidence="2">
    <name type="scientific">Pandoravirus quercus</name>
    <dbReference type="NCBI Taxonomy" id="2107709"/>
    <lineage>
        <taxon>Viruses</taxon>
        <taxon>Pandoravirus</taxon>
    </lineage>
</organism>
<feature type="compositionally biased region" description="Basic residues" evidence="1">
    <location>
        <begin position="116"/>
        <end position="129"/>
    </location>
</feature>
<feature type="region of interest" description="Disordered" evidence="1">
    <location>
        <begin position="80"/>
        <end position="131"/>
    </location>
</feature>
<evidence type="ECO:0000256" key="1">
    <source>
        <dbReference type="SAM" id="MobiDB-lite"/>
    </source>
</evidence>
<proteinExistence type="predicted"/>
<gene>
    <name evidence="2" type="ORF">pqer_cds_1183</name>
</gene>
<feature type="compositionally biased region" description="Basic and acidic residues" evidence="1">
    <location>
        <begin position="1"/>
        <end position="15"/>
    </location>
</feature>